<dbReference type="OrthoDB" id="5366123at2"/>
<evidence type="ECO:0000313" key="4">
    <source>
        <dbReference type="Proteomes" id="UP000093159"/>
    </source>
</evidence>
<dbReference type="EMBL" id="CP036246">
    <property type="protein sequence ID" value="QEP40395.1"/>
    <property type="molecule type" value="Genomic_DNA"/>
</dbReference>
<evidence type="ECO:0000313" key="3">
    <source>
        <dbReference type="EMBL" id="QEP40395.1"/>
    </source>
</evidence>
<protein>
    <recommendedName>
        <fullName evidence="6">Lipoprotein</fullName>
    </recommendedName>
</protein>
<sequence length="123" mass="14146">MKKIISTLLLTTTLSTTLFADCEVLNFGEPNQNPIKLLGTNEVPKVVNYNAYSASKPIAYYDSKNKMQIKSFTDAYGEFFRYVRDSAIEDCKEGGYKEIANVDIKFQIDERYYYFAATLNYIK</sequence>
<reference evidence="2 4" key="1">
    <citation type="submission" date="2015-05" db="EMBL/GenBank/DDBJ databases">
        <authorList>
            <person name="Rovetto F."/>
            <person name="Cocolin L."/>
            <person name="Illeghems K."/>
            <person name="Van Nieuwerburgh F."/>
            <person name="Houf K."/>
        </authorList>
    </citation>
    <scope>NUCLEOTIDE SEQUENCE [LARGE SCALE GENOMIC DNA]</scope>
    <source>
        <strain evidence="2 4">117434</strain>
    </source>
</reference>
<reference evidence="3 5" key="2">
    <citation type="submission" date="2019-09" db="EMBL/GenBank/DDBJ databases">
        <title>Complete genome sequencing of four Arcobacter species reveals a diverse suite of mobile elements.</title>
        <authorList>
            <person name="Miller W.G."/>
            <person name="Yee E."/>
            <person name="Bono J.L."/>
        </authorList>
    </citation>
    <scope>NUCLEOTIDE SEQUENCE [LARGE SCALE GENOMIC DNA]</scope>
    <source>
        <strain evidence="3 5">CCUG 56899</strain>
    </source>
</reference>
<dbReference type="EMBL" id="LDIR01000003">
    <property type="protein sequence ID" value="OCL90766.1"/>
    <property type="molecule type" value="Genomic_DNA"/>
</dbReference>
<evidence type="ECO:0000256" key="1">
    <source>
        <dbReference type="SAM" id="SignalP"/>
    </source>
</evidence>
<reference evidence="3 5" key="3">
    <citation type="submission" date="2019-09" db="EMBL/GenBank/DDBJ databases">
        <title>Taxonomic note: a critical rebuttal of the proposed division of the genus Arcobacter into six genera, emended descriptions of Arcobacter anaerophilus and the genus Arcobacter, and an assessment of genus-level boundaries for Epsilonproteobacteria using in silico genomic comparator tools.</title>
        <authorList>
            <person name="On S.L.W."/>
            <person name="Miller W.G."/>
            <person name="Biggs P."/>
            <person name="Cornelius A."/>
            <person name="Vandamme P."/>
        </authorList>
    </citation>
    <scope>NUCLEOTIDE SEQUENCE [LARGE SCALE GENOMIC DNA]</scope>
    <source>
        <strain evidence="3 5">CCUG 56899</strain>
    </source>
</reference>
<feature type="chain" id="PRO_5043143728" description="Lipoprotein" evidence="1">
    <location>
        <begin position="21"/>
        <end position="123"/>
    </location>
</feature>
<gene>
    <name evidence="2" type="ORF">AAX28_01583</name>
    <name evidence="3" type="ORF">APORC_0780</name>
</gene>
<feature type="signal peptide" evidence="1">
    <location>
        <begin position="1"/>
        <end position="20"/>
    </location>
</feature>
<organism evidence="3 5">
    <name type="scientific">Arcobacter porcinus</name>
    <dbReference type="NCBI Taxonomy" id="1935204"/>
    <lineage>
        <taxon>Bacteria</taxon>
        <taxon>Pseudomonadati</taxon>
        <taxon>Campylobacterota</taxon>
        <taxon>Epsilonproteobacteria</taxon>
        <taxon>Campylobacterales</taxon>
        <taxon>Arcobacteraceae</taxon>
        <taxon>Arcobacter</taxon>
    </lineage>
</organism>
<dbReference type="AlphaFoldDB" id="A0A1C0AVK7"/>
<evidence type="ECO:0000313" key="5">
    <source>
        <dbReference type="Proteomes" id="UP000322644"/>
    </source>
</evidence>
<proteinExistence type="predicted"/>
<dbReference type="RefSeq" id="WP_066177124.1">
    <property type="nucleotide sequence ID" value="NZ_CP036246.2"/>
</dbReference>
<keyword evidence="1" id="KW-0732">Signal</keyword>
<evidence type="ECO:0000313" key="2">
    <source>
        <dbReference type="EMBL" id="OCL90766.1"/>
    </source>
</evidence>
<accession>A0A1C0AVK7</accession>
<dbReference type="Proteomes" id="UP000322644">
    <property type="component" value="Chromosome"/>
</dbReference>
<dbReference type="KEGG" id="apoc:APORC_0780"/>
<keyword evidence="4" id="KW-1185">Reference proteome</keyword>
<name>A0A1C0AVK7_9BACT</name>
<evidence type="ECO:0008006" key="6">
    <source>
        <dbReference type="Google" id="ProtNLM"/>
    </source>
</evidence>
<dbReference type="Proteomes" id="UP000093159">
    <property type="component" value="Unassembled WGS sequence"/>
</dbReference>